<dbReference type="FunCoup" id="L5KSF8">
    <property type="interactions" value="14"/>
</dbReference>
<evidence type="ECO:0000256" key="5">
    <source>
        <dbReference type="ARBA" id="ARBA00023065"/>
    </source>
</evidence>
<protein>
    <submittedName>
        <fullName evidence="11">Transient receptor potential cation channel subfamily M member 8</fullName>
    </submittedName>
</protein>
<feature type="domain" description="TRPM SLOG" evidence="9">
    <location>
        <begin position="19"/>
        <end position="148"/>
    </location>
</feature>
<evidence type="ECO:0000256" key="8">
    <source>
        <dbReference type="SAM" id="Phobius"/>
    </source>
</evidence>
<reference evidence="12" key="1">
    <citation type="journal article" date="2013" name="Science">
        <title>Comparative analysis of bat genomes provides insight into the evolution of flight and immunity.</title>
        <authorList>
            <person name="Zhang G."/>
            <person name="Cowled C."/>
            <person name="Shi Z."/>
            <person name="Huang Z."/>
            <person name="Bishop-Lilly K.A."/>
            <person name="Fang X."/>
            <person name="Wynne J.W."/>
            <person name="Xiong Z."/>
            <person name="Baker M.L."/>
            <person name="Zhao W."/>
            <person name="Tachedjian M."/>
            <person name="Zhu Y."/>
            <person name="Zhou P."/>
            <person name="Jiang X."/>
            <person name="Ng J."/>
            <person name="Yang L."/>
            <person name="Wu L."/>
            <person name="Xiao J."/>
            <person name="Feng Y."/>
            <person name="Chen Y."/>
            <person name="Sun X."/>
            <person name="Zhang Y."/>
            <person name="Marsh G.A."/>
            <person name="Crameri G."/>
            <person name="Broder C.C."/>
            <person name="Frey K.G."/>
            <person name="Wang L.F."/>
            <person name="Wang J."/>
        </authorList>
    </citation>
    <scope>NUCLEOTIDE SEQUENCE [LARGE SCALE GENOMIC DNA]</scope>
</reference>
<evidence type="ECO:0000256" key="1">
    <source>
        <dbReference type="ARBA" id="ARBA00004141"/>
    </source>
</evidence>
<keyword evidence="12" id="KW-1185">Reference proteome</keyword>
<gene>
    <name evidence="11" type="ORF">PAL_GLEAN10006377</name>
</gene>
<keyword evidence="4 8" id="KW-1133">Transmembrane helix</keyword>
<dbReference type="InterPro" id="IPR041491">
    <property type="entry name" value="TRPM_SLOG"/>
</dbReference>
<accession>L5KSF8</accession>
<organism evidence="11 12">
    <name type="scientific">Pteropus alecto</name>
    <name type="common">Black flying fox</name>
    <dbReference type="NCBI Taxonomy" id="9402"/>
    <lineage>
        <taxon>Eukaryota</taxon>
        <taxon>Metazoa</taxon>
        <taxon>Chordata</taxon>
        <taxon>Craniata</taxon>
        <taxon>Vertebrata</taxon>
        <taxon>Euteleostomi</taxon>
        <taxon>Mammalia</taxon>
        <taxon>Eutheria</taxon>
        <taxon>Laurasiatheria</taxon>
        <taxon>Chiroptera</taxon>
        <taxon>Yinpterochiroptera</taxon>
        <taxon>Pteropodoidea</taxon>
        <taxon>Pteropodidae</taxon>
        <taxon>Pteropodinae</taxon>
        <taxon>Pteropus</taxon>
    </lineage>
</organism>
<evidence type="ECO:0000259" key="9">
    <source>
        <dbReference type="Pfam" id="PF18139"/>
    </source>
</evidence>
<dbReference type="PANTHER" id="PTHR13800">
    <property type="entry name" value="TRANSIENT RECEPTOR POTENTIAL CATION CHANNEL, SUBFAMILY M, MEMBER 6"/>
    <property type="match status" value="1"/>
</dbReference>
<sequence>MVSNRDTLIRNCDIEGCFSAQYIMDDFKRDPLYILDSNHTHLLLVDNGCHGHPTVEAKLRNQLEKYISERTIQDSNYGGKIPIVCFAQGGGKETLKAINTSIKSKIPCVVVEGSGQVADVIASLVEVEDTLTSSIVKEKLVRFLPRTVARLPEEETESWIRWLKEILESSHLLTVIKMEEAGDEIVSNAISYALYKAFSTNEQDKDNWNGQLKLLLEWNQLDLANDEIFTNDRRWESADLQEVMFTALIKDRPKFVRLFLENGLNLRKFLTNDVLTELYSNHFSTLVYRNLQIAKNSYNDALLTFVWKLVANFRRGFRKEDRNSRDETDIELHDVSPITRHPLQALFIWAILQNKRELSKVIWEQTRGCTLAALGASKLLKTLAKVKRDINAAGESEELANEYETCAVELFTECYSSDEDLAEQLLVYSCEAWGGSNCLELAVEATDQHFIAQPGVQNFLSKQWYGEISRDTKNWKIILCLFIIPLVGCGFVSFRKLLWRYVAFFTSPFVVFSWNVIFYIAFLLLFAYVLLMDFHAVPRPPELVLYALVFVLLCDEVRQMIDVFFFLFLFAVWMVAFGVARQGILRQNEHRWRWIFRSVIYEPYLAMFGQVPSDVDGEPDVARHGGHWEEAAASSTSLQGSLGAEQSQNICIGTWHLSVQH</sequence>
<evidence type="ECO:0000313" key="12">
    <source>
        <dbReference type="Proteomes" id="UP000010552"/>
    </source>
</evidence>
<keyword evidence="7" id="KW-0407">Ion channel</keyword>
<dbReference type="Proteomes" id="UP000010552">
    <property type="component" value="Unassembled WGS sequence"/>
</dbReference>
<keyword evidence="11" id="KW-0675">Receptor</keyword>
<evidence type="ECO:0000259" key="10">
    <source>
        <dbReference type="Pfam" id="PF25508"/>
    </source>
</evidence>
<keyword evidence="3 8" id="KW-0812">Transmembrane</keyword>
<feature type="transmembrane region" description="Helical" evidence="8">
    <location>
        <begin position="475"/>
        <end position="494"/>
    </location>
</feature>
<dbReference type="InParanoid" id="L5KSF8"/>
<dbReference type="GO" id="GO:0099604">
    <property type="term" value="F:ligand-gated calcium channel activity"/>
    <property type="evidence" value="ECO:0007669"/>
    <property type="project" value="TreeGrafter"/>
</dbReference>
<dbReference type="GO" id="GO:0005886">
    <property type="term" value="C:plasma membrane"/>
    <property type="evidence" value="ECO:0007669"/>
    <property type="project" value="TreeGrafter"/>
</dbReference>
<keyword evidence="5" id="KW-0406">Ion transport</keyword>
<feature type="domain" description="TRPM-like" evidence="10">
    <location>
        <begin position="227"/>
        <end position="295"/>
    </location>
</feature>
<dbReference type="eggNOG" id="KOG3614">
    <property type="taxonomic scope" value="Eukaryota"/>
</dbReference>
<dbReference type="Pfam" id="PF18139">
    <property type="entry name" value="LSDAT_euk"/>
    <property type="match status" value="1"/>
</dbReference>
<name>L5KSF8_PTEAL</name>
<evidence type="ECO:0000256" key="6">
    <source>
        <dbReference type="ARBA" id="ARBA00023136"/>
    </source>
</evidence>
<dbReference type="InterPro" id="IPR057366">
    <property type="entry name" value="TRPM-like"/>
</dbReference>
<evidence type="ECO:0000256" key="3">
    <source>
        <dbReference type="ARBA" id="ARBA00022692"/>
    </source>
</evidence>
<dbReference type="PANTHER" id="PTHR13800:SF9">
    <property type="entry name" value="TRANSIENT RECEPTOR POTENTIAL CATION CHANNEL SUBFAMILY M MEMBER 8"/>
    <property type="match status" value="1"/>
</dbReference>
<dbReference type="EMBL" id="KB030575">
    <property type="protein sequence ID" value="ELK14352.1"/>
    <property type="molecule type" value="Genomic_DNA"/>
</dbReference>
<proteinExistence type="predicted"/>
<evidence type="ECO:0000256" key="4">
    <source>
        <dbReference type="ARBA" id="ARBA00022989"/>
    </source>
</evidence>
<feature type="domain" description="TRPM-like" evidence="10">
    <location>
        <begin position="320"/>
        <end position="453"/>
    </location>
</feature>
<evidence type="ECO:0000256" key="7">
    <source>
        <dbReference type="ARBA" id="ARBA00023303"/>
    </source>
</evidence>
<dbReference type="InterPro" id="IPR050927">
    <property type="entry name" value="TRPM"/>
</dbReference>
<keyword evidence="2" id="KW-0813">Transport</keyword>
<dbReference type="AlphaFoldDB" id="L5KSF8"/>
<keyword evidence="6 8" id="KW-0472">Membrane</keyword>
<dbReference type="Pfam" id="PF25508">
    <property type="entry name" value="TRPM2"/>
    <property type="match status" value="2"/>
</dbReference>
<feature type="transmembrane region" description="Helical" evidence="8">
    <location>
        <begin position="563"/>
        <end position="584"/>
    </location>
</feature>
<evidence type="ECO:0000313" key="11">
    <source>
        <dbReference type="EMBL" id="ELK14352.1"/>
    </source>
</evidence>
<dbReference type="STRING" id="9402.L5KSF8"/>
<feature type="transmembrane region" description="Helical" evidence="8">
    <location>
        <begin position="501"/>
        <end position="531"/>
    </location>
</feature>
<comment type="subcellular location">
    <subcellularLocation>
        <location evidence="1">Membrane</location>
        <topology evidence="1">Multi-pass membrane protein</topology>
    </subcellularLocation>
</comment>
<evidence type="ECO:0000256" key="2">
    <source>
        <dbReference type="ARBA" id="ARBA00022448"/>
    </source>
</evidence>